<dbReference type="CDD" id="cd05260">
    <property type="entry name" value="GDP_MD_SDR_e"/>
    <property type="match status" value="1"/>
</dbReference>
<comment type="catalytic activity">
    <reaction evidence="5">
        <text>GDP-alpha-D-mannose = GDP-4-dehydro-alpha-D-rhamnose + H2O</text>
        <dbReference type="Rhea" id="RHEA:23820"/>
        <dbReference type="ChEBI" id="CHEBI:15377"/>
        <dbReference type="ChEBI" id="CHEBI:57527"/>
        <dbReference type="ChEBI" id="CHEBI:57964"/>
        <dbReference type="EC" id="4.2.1.47"/>
    </reaction>
</comment>
<keyword evidence="8" id="KW-1185">Reference proteome</keyword>
<dbReference type="EC" id="4.2.1.47" evidence="3 5"/>
<comment type="caution">
    <text evidence="5">Lacks conserved residue(s) required for the propagation of feature annotation.</text>
</comment>
<protein>
    <recommendedName>
        <fullName evidence="3 5">GDP-mannose 4,6-dehydratase</fullName>
        <ecNumber evidence="3 5">4.2.1.47</ecNumber>
    </recommendedName>
    <alternativeName>
        <fullName evidence="5">GDP-D-mannose dehydratase</fullName>
    </alternativeName>
</protein>
<sequence length="325" mass="36371">MTKTALITGVTGQDGYYLSQLLLGKGYHVVGLVSPQRQKNVSKLGELAEQIEIYPVELTDSQALIEMVEAKHPDEIYNLAAPSFVPASWDDPLGTLDLVTGTATRLLDAVRQANLNTRFYQASSSEMFGDVRCSPQDEETAFRPKNPYAAAKLHAHWTMVHHRERYGLFACSGILYNHESPRRPKNFVTRKVSLAAASIKLGLKENLEMGSLEAKRDWGYAGDHVDAMWRMLQADEPEEYVIGTGKLHSVQDLVAAAFACVDLNWEDYVTINPKFLRQDEHFQLVANPTKAKTKLGWNPQVSFEQLIEKMVQHDLELLERGGIGG</sequence>
<gene>
    <name evidence="5" type="primary">gmd</name>
    <name evidence="7" type="ORF">PMG71_04490</name>
</gene>
<dbReference type="PANTHER" id="PTHR43715">
    <property type="entry name" value="GDP-MANNOSE 4,6-DEHYDRATASE"/>
    <property type="match status" value="1"/>
</dbReference>
<dbReference type="Gene3D" id="3.40.50.720">
    <property type="entry name" value="NAD(P)-binding Rossmann-like Domain"/>
    <property type="match status" value="1"/>
</dbReference>
<dbReference type="InterPro" id="IPR006368">
    <property type="entry name" value="GDP_Man_deHydtase"/>
</dbReference>
<name>A0ABT7AP47_9CYAN</name>
<dbReference type="SUPFAM" id="SSF51735">
    <property type="entry name" value="NAD(P)-binding Rossmann-fold domains"/>
    <property type="match status" value="1"/>
</dbReference>
<evidence type="ECO:0000259" key="6">
    <source>
        <dbReference type="Pfam" id="PF16363"/>
    </source>
</evidence>
<comment type="cofactor">
    <cofactor evidence="1 5">
        <name>NADP(+)</name>
        <dbReference type="ChEBI" id="CHEBI:58349"/>
    </cofactor>
</comment>
<evidence type="ECO:0000256" key="2">
    <source>
        <dbReference type="ARBA" id="ARBA00009263"/>
    </source>
</evidence>
<keyword evidence="5" id="KW-0521">NADP</keyword>
<feature type="domain" description="NAD(P)-binding" evidence="6">
    <location>
        <begin position="6"/>
        <end position="310"/>
    </location>
</feature>
<dbReference type="InterPro" id="IPR036291">
    <property type="entry name" value="NAD(P)-bd_dom_sf"/>
</dbReference>
<organism evidence="7 8">
    <name type="scientific">Roseofilum acuticapitatum BLCC-M154</name>
    <dbReference type="NCBI Taxonomy" id="3022444"/>
    <lineage>
        <taxon>Bacteria</taxon>
        <taxon>Bacillati</taxon>
        <taxon>Cyanobacteriota</taxon>
        <taxon>Cyanophyceae</taxon>
        <taxon>Desertifilales</taxon>
        <taxon>Desertifilaceae</taxon>
        <taxon>Roseofilum</taxon>
        <taxon>Roseofilum acuticapitatum</taxon>
    </lineage>
</organism>
<comment type="function">
    <text evidence="5">Catalyzes the conversion of GDP-D-mannose to GDP-4-dehydro-6-deoxy-D-mannose.</text>
</comment>
<accession>A0ABT7AP47</accession>
<dbReference type="Pfam" id="PF16363">
    <property type="entry name" value="GDP_Man_Dehyd"/>
    <property type="match status" value="1"/>
</dbReference>
<evidence type="ECO:0000313" key="7">
    <source>
        <dbReference type="EMBL" id="MDJ1168678.1"/>
    </source>
</evidence>
<evidence type="ECO:0000256" key="5">
    <source>
        <dbReference type="HAMAP-Rule" id="MF_00955"/>
    </source>
</evidence>
<reference evidence="7 8" key="1">
    <citation type="submission" date="2023-01" db="EMBL/GenBank/DDBJ databases">
        <title>Novel diversity within Roseofilum (Cyanobacteria; Desertifilaceae) from marine benthic mats with descriptions of four novel species.</title>
        <authorList>
            <person name="Wang Y."/>
            <person name="Berthold D.E."/>
            <person name="Hu J."/>
            <person name="Lefler F.W."/>
            <person name="Laughinghouse H.D. IV."/>
        </authorList>
    </citation>
    <scope>NUCLEOTIDE SEQUENCE [LARGE SCALE GENOMIC DNA]</scope>
    <source>
        <strain evidence="7 8">BLCC-M154</strain>
    </source>
</reference>
<dbReference type="HAMAP" id="MF_00955">
    <property type="entry name" value="GDP_Man_dehydratase"/>
    <property type="match status" value="1"/>
</dbReference>
<evidence type="ECO:0000256" key="4">
    <source>
        <dbReference type="ARBA" id="ARBA00023239"/>
    </source>
</evidence>
<evidence type="ECO:0000256" key="3">
    <source>
        <dbReference type="ARBA" id="ARBA00011989"/>
    </source>
</evidence>
<dbReference type="PANTHER" id="PTHR43715:SF1">
    <property type="entry name" value="GDP-MANNOSE 4,6 DEHYDRATASE"/>
    <property type="match status" value="1"/>
</dbReference>
<dbReference type="EMBL" id="JAQOSP010000030">
    <property type="protein sequence ID" value="MDJ1168678.1"/>
    <property type="molecule type" value="Genomic_DNA"/>
</dbReference>
<dbReference type="RefSeq" id="WP_283752439.1">
    <property type="nucleotide sequence ID" value="NZ_JAQOSP010000030.1"/>
</dbReference>
<comment type="caution">
    <text evidence="7">The sequence shown here is derived from an EMBL/GenBank/DDBJ whole genome shotgun (WGS) entry which is preliminary data.</text>
</comment>
<dbReference type="Proteomes" id="UP001235303">
    <property type="component" value="Unassembled WGS sequence"/>
</dbReference>
<dbReference type="InterPro" id="IPR016040">
    <property type="entry name" value="NAD(P)-bd_dom"/>
</dbReference>
<feature type="active site" description="Nucleophile" evidence="5">
    <location>
        <position position="176"/>
    </location>
</feature>
<dbReference type="GO" id="GO:0008446">
    <property type="term" value="F:GDP-mannose 4,6-dehydratase activity"/>
    <property type="evidence" value="ECO:0007669"/>
    <property type="project" value="UniProtKB-EC"/>
</dbReference>
<evidence type="ECO:0000256" key="1">
    <source>
        <dbReference type="ARBA" id="ARBA00001937"/>
    </source>
</evidence>
<dbReference type="Gene3D" id="3.90.25.10">
    <property type="entry name" value="UDP-galactose 4-epimerase, domain 1"/>
    <property type="match status" value="1"/>
</dbReference>
<evidence type="ECO:0000313" key="8">
    <source>
        <dbReference type="Proteomes" id="UP001235303"/>
    </source>
</evidence>
<comment type="similarity">
    <text evidence="2 5">Belongs to the NAD(P)-dependent epimerase/dehydratase family. GDP-mannose 4,6-dehydratase subfamily.</text>
</comment>
<proteinExistence type="inferred from homology"/>
<keyword evidence="4 5" id="KW-0456">Lyase</keyword>